<dbReference type="PROSITE" id="PS51105">
    <property type="entry name" value="PTS_EIIC_TYPE_3"/>
    <property type="match status" value="1"/>
</dbReference>
<evidence type="ECO:0000256" key="2">
    <source>
        <dbReference type="ARBA" id="ARBA00022448"/>
    </source>
</evidence>
<comment type="caution">
    <text evidence="11">The sequence shown here is derived from an EMBL/GenBank/DDBJ whole genome shotgun (WGS) entry which is preliminary data.</text>
</comment>
<organism evidence="11 12">
    <name type="scientific">Fontibacillus solani</name>
    <dbReference type="NCBI Taxonomy" id="1572857"/>
    <lineage>
        <taxon>Bacteria</taxon>
        <taxon>Bacillati</taxon>
        <taxon>Bacillota</taxon>
        <taxon>Bacilli</taxon>
        <taxon>Bacillales</taxon>
        <taxon>Paenibacillaceae</taxon>
        <taxon>Fontibacillus</taxon>
    </lineage>
</organism>
<dbReference type="PANTHER" id="PTHR33989">
    <property type="match status" value="1"/>
</dbReference>
<dbReference type="GO" id="GO:1901264">
    <property type="term" value="P:carbohydrate derivative transport"/>
    <property type="evidence" value="ECO:0007669"/>
    <property type="project" value="TreeGrafter"/>
</dbReference>
<feature type="transmembrane region" description="Helical" evidence="9">
    <location>
        <begin position="274"/>
        <end position="300"/>
    </location>
</feature>
<keyword evidence="6 9" id="KW-1133">Transmembrane helix</keyword>
<dbReference type="PIRSF" id="PIRSF006351">
    <property type="entry name" value="PTS_EIIC-Cellobiose"/>
    <property type="match status" value="1"/>
</dbReference>
<dbReference type="RefSeq" id="WP_182539206.1">
    <property type="nucleotide sequence ID" value="NZ_JACJIP010000038.1"/>
</dbReference>
<proteinExistence type="predicted"/>
<comment type="subcellular location">
    <subcellularLocation>
        <location evidence="1">Cell membrane</location>
        <topology evidence="1">Multi-pass membrane protein</topology>
    </subcellularLocation>
</comment>
<sequence length="428" mass="46048">MEKAQSFRNKLQKISGIIQKNKYMSSISNGLAAVMPVLIGGAIFSLIDSLNLQVYQDFLVSTGLKTLTSLPAQVTTNVISIYVVFSIAYVLAESFKKNGFAAGIIAIMSFLIVTPMGKMEDQTMGISVQWLGAPGLFVAMLVAILVARVYVLVLDKEFYIKMPKGVPPTIEKSFAAIVPSIVIILIMLAIRGIFASTAYTSIHQFIFTIVQTPLTALGGSWPAFLICVAATSIFFFLGVHGPLVVYSVMGAIWTPLQIENMTAFQNGMDLPNHIVPSASLMIYAGIGGTGATIGLAFAMLRAKAARYKTLGRLTVVPSLFGINEPLIFGMPMVLNTKLLLPFVGVPLLGAVLSIIATSVGILPPLRGIAPMGTPVVVSGFIDGGWKVALFQVLLIILSYVIYYPFFKKIDNQEYKQETATAENAEVTA</sequence>
<dbReference type="InterPro" id="IPR004501">
    <property type="entry name" value="PTS_EIIC_3"/>
</dbReference>
<keyword evidence="4 8" id="KW-0762">Sugar transport</keyword>
<feature type="transmembrane region" description="Helical" evidence="9">
    <location>
        <begin position="383"/>
        <end position="405"/>
    </location>
</feature>
<feature type="transmembrane region" description="Helical" evidence="9">
    <location>
        <begin position="174"/>
        <end position="199"/>
    </location>
</feature>
<feature type="transmembrane region" description="Helical" evidence="9">
    <location>
        <begin position="30"/>
        <end position="50"/>
    </location>
</feature>
<evidence type="ECO:0000256" key="7">
    <source>
        <dbReference type="ARBA" id="ARBA00023136"/>
    </source>
</evidence>
<dbReference type="AlphaFoldDB" id="A0A7W3SXC4"/>
<dbReference type="InterPro" id="IPR004796">
    <property type="entry name" value="PTS_IIC_cello"/>
</dbReference>
<dbReference type="Pfam" id="PF02378">
    <property type="entry name" value="PTS_EIIC"/>
    <property type="match status" value="1"/>
</dbReference>
<dbReference type="GO" id="GO:0005886">
    <property type="term" value="C:plasma membrane"/>
    <property type="evidence" value="ECO:0007669"/>
    <property type="project" value="UniProtKB-SubCell"/>
</dbReference>
<gene>
    <name evidence="11" type="ORF">FHR92_004430</name>
</gene>
<evidence type="ECO:0000256" key="4">
    <source>
        <dbReference type="ARBA" id="ARBA00022597"/>
    </source>
</evidence>
<dbReference type="EMBL" id="JACJIP010000038">
    <property type="protein sequence ID" value="MBA9087937.1"/>
    <property type="molecule type" value="Genomic_DNA"/>
</dbReference>
<feature type="transmembrane region" description="Helical" evidence="9">
    <location>
        <begin position="129"/>
        <end position="153"/>
    </location>
</feature>
<evidence type="ECO:0000256" key="8">
    <source>
        <dbReference type="PIRNR" id="PIRNR006351"/>
    </source>
</evidence>
<dbReference type="NCBIfam" id="TIGR00410">
    <property type="entry name" value="lacE"/>
    <property type="match status" value="1"/>
</dbReference>
<feature type="transmembrane region" description="Helical" evidence="9">
    <location>
        <begin position="99"/>
        <end position="117"/>
    </location>
</feature>
<name>A0A7W3SXC4_9BACL</name>
<dbReference type="PANTHER" id="PTHR33989:SF4">
    <property type="entry name" value="PTS SYSTEM N,N'-DIACETYLCHITOBIOSE-SPECIFIC EIIC COMPONENT"/>
    <property type="match status" value="1"/>
</dbReference>
<evidence type="ECO:0000313" key="11">
    <source>
        <dbReference type="EMBL" id="MBA9087937.1"/>
    </source>
</evidence>
<evidence type="ECO:0000256" key="9">
    <source>
        <dbReference type="SAM" id="Phobius"/>
    </source>
</evidence>
<keyword evidence="2 8" id="KW-0813">Transport</keyword>
<keyword evidence="3 8" id="KW-1003">Cell membrane</keyword>
<evidence type="ECO:0000313" key="12">
    <source>
        <dbReference type="Proteomes" id="UP000567067"/>
    </source>
</evidence>
<reference evidence="11 12" key="1">
    <citation type="submission" date="2020-08" db="EMBL/GenBank/DDBJ databases">
        <title>Genomic Encyclopedia of Type Strains, Phase III (KMG-III): the genomes of soil and plant-associated and newly described type strains.</title>
        <authorList>
            <person name="Whitman W."/>
        </authorList>
    </citation>
    <scope>NUCLEOTIDE SEQUENCE [LARGE SCALE GENOMIC DNA]</scope>
    <source>
        <strain evidence="11 12">CECT 8693</strain>
    </source>
</reference>
<evidence type="ECO:0000256" key="5">
    <source>
        <dbReference type="ARBA" id="ARBA00022692"/>
    </source>
</evidence>
<protein>
    <recommendedName>
        <fullName evidence="8">Permease IIC component</fullName>
    </recommendedName>
</protein>
<dbReference type="InterPro" id="IPR003352">
    <property type="entry name" value="PTS_EIIC"/>
</dbReference>
<keyword evidence="12" id="KW-1185">Reference proteome</keyword>
<keyword evidence="5 9" id="KW-0812">Transmembrane</keyword>
<dbReference type="GO" id="GO:0009401">
    <property type="term" value="P:phosphoenolpyruvate-dependent sugar phosphotransferase system"/>
    <property type="evidence" value="ECO:0007669"/>
    <property type="project" value="InterPro"/>
</dbReference>
<feature type="transmembrane region" description="Helical" evidence="9">
    <location>
        <begin position="338"/>
        <end position="363"/>
    </location>
</feature>
<evidence type="ECO:0000259" key="10">
    <source>
        <dbReference type="PROSITE" id="PS51105"/>
    </source>
</evidence>
<evidence type="ECO:0000256" key="3">
    <source>
        <dbReference type="ARBA" id="ARBA00022475"/>
    </source>
</evidence>
<dbReference type="Proteomes" id="UP000567067">
    <property type="component" value="Unassembled WGS sequence"/>
</dbReference>
<feature type="transmembrane region" description="Helical" evidence="9">
    <location>
        <begin position="70"/>
        <end position="92"/>
    </location>
</feature>
<evidence type="ECO:0000256" key="1">
    <source>
        <dbReference type="ARBA" id="ARBA00004651"/>
    </source>
</evidence>
<feature type="domain" description="PTS EIIC type-3" evidence="10">
    <location>
        <begin position="7"/>
        <end position="405"/>
    </location>
</feature>
<evidence type="ECO:0000256" key="6">
    <source>
        <dbReference type="ARBA" id="ARBA00022989"/>
    </source>
</evidence>
<comment type="function">
    <text evidence="8">The phosphoenolpyruvate-dependent sugar phosphotransferase system (PTS), a major carbohydrate active -transport system, catalyzes the phosphorylation of incoming sugar substrates concomitant with their translocation across the cell membrane.</text>
</comment>
<keyword evidence="7 8" id="KW-0472">Membrane</keyword>
<dbReference type="GO" id="GO:0008982">
    <property type="term" value="F:protein-N(PI)-phosphohistidine-sugar phosphotransferase activity"/>
    <property type="evidence" value="ECO:0007669"/>
    <property type="project" value="UniProtKB-UniRule"/>
</dbReference>
<feature type="transmembrane region" description="Helical" evidence="9">
    <location>
        <begin position="205"/>
        <end position="226"/>
    </location>
</feature>
<feature type="transmembrane region" description="Helical" evidence="9">
    <location>
        <begin position="233"/>
        <end position="254"/>
    </location>
</feature>
<dbReference type="InterPro" id="IPR051088">
    <property type="entry name" value="PTS_Sugar-EIIC/EIIB"/>
</dbReference>
<accession>A0A7W3SXC4</accession>